<reference evidence="2 3" key="1">
    <citation type="submission" date="2020-08" db="EMBL/GenBank/DDBJ databases">
        <title>Genomic Encyclopedia of Type Strains, Phase IV (KMG-IV): sequencing the most valuable type-strain genomes for metagenomic binning, comparative biology and taxonomic classification.</title>
        <authorList>
            <person name="Goeker M."/>
        </authorList>
    </citation>
    <scope>NUCLEOTIDE SEQUENCE [LARGE SCALE GENOMIC DNA]</scope>
    <source>
        <strain evidence="2 3">DSM 45385</strain>
    </source>
</reference>
<dbReference type="InterPro" id="IPR009799">
    <property type="entry name" value="EthD_dom"/>
</dbReference>
<keyword evidence="3" id="KW-1185">Reference proteome</keyword>
<proteinExistence type="predicted"/>
<dbReference type="Gene3D" id="3.30.70.100">
    <property type="match status" value="1"/>
</dbReference>
<accession>A0A7W8EJF1</accession>
<gene>
    <name evidence="2" type="ORF">HNR40_006956</name>
</gene>
<dbReference type="EMBL" id="JACHIN010000010">
    <property type="protein sequence ID" value="MBB5081461.1"/>
    <property type="molecule type" value="Genomic_DNA"/>
</dbReference>
<evidence type="ECO:0000259" key="1">
    <source>
        <dbReference type="Pfam" id="PF07110"/>
    </source>
</evidence>
<dbReference type="Pfam" id="PF07110">
    <property type="entry name" value="EthD"/>
    <property type="match status" value="1"/>
</dbReference>
<dbReference type="InterPro" id="IPR011008">
    <property type="entry name" value="Dimeric_a/b-barrel"/>
</dbReference>
<feature type="domain" description="EthD" evidence="1">
    <location>
        <begin position="14"/>
        <end position="84"/>
    </location>
</feature>
<sequence length="111" mass="12751">MMFTMLTVIRKRAEVSTEEFRRFMELEYGPTYVALPQTREYIQYFLADAATDGADEPIDAIVKISFDSQDDMRQALQSPSYHRACELRKAYLRETSAGIHPAIVEHTATLL</sequence>
<name>A0A7W8EJF1_9ACTN</name>
<evidence type="ECO:0000313" key="3">
    <source>
        <dbReference type="Proteomes" id="UP000568380"/>
    </source>
</evidence>
<protein>
    <submittedName>
        <fullName evidence="2">Uncharacterized protein (DUF1330 family)</fullName>
    </submittedName>
</protein>
<organism evidence="2 3">
    <name type="scientific">Nonomuraea endophytica</name>
    <dbReference type="NCBI Taxonomy" id="714136"/>
    <lineage>
        <taxon>Bacteria</taxon>
        <taxon>Bacillati</taxon>
        <taxon>Actinomycetota</taxon>
        <taxon>Actinomycetes</taxon>
        <taxon>Streptosporangiales</taxon>
        <taxon>Streptosporangiaceae</taxon>
        <taxon>Nonomuraea</taxon>
    </lineage>
</organism>
<evidence type="ECO:0000313" key="2">
    <source>
        <dbReference type="EMBL" id="MBB5081461.1"/>
    </source>
</evidence>
<comment type="caution">
    <text evidence="2">The sequence shown here is derived from an EMBL/GenBank/DDBJ whole genome shotgun (WGS) entry which is preliminary data.</text>
</comment>
<dbReference type="Proteomes" id="UP000568380">
    <property type="component" value="Unassembled WGS sequence"/>
</dbReference>
<dbReference type="GO" id="GO:0016491">
    <property type="term" value="F:oxidoreductase activity"/>
    <property type="evidence" value="ECO:0007669"/>
    <property type="project" value="InterPro"/>
</dbReference>
<dbReference type="SUPFAM" id="SSF54909">
    <property type="entry name" value="Dimeric alpha+beta barrel"/>
    <property type="match status" value="1"/>
</dbReference>
<dbReference type="AlphaFoldDB" id="A0A7W8EJF1"/>